<feature type="compositionally biased region" description="Low complexity" evidence="1">
    <location>
        <begin position="314"/>
        <end position="364"/>
    </location>
</feature>
<feature type="compositionally biased region" description="Polar residues" evidence="1">
    <location>
        <begin position="400"/>
        <end position="411"/>
    </location>
</feature>
<name>A0A4Y7PH30_9AGAM</name>
<feature type="compositionally biased region" description="Acidic residues" evidence="1">
    <location>
        <begin position="136"/>
        <end position="155"/>
    </location>
</feature>
<feature type="compositionally biased region" description="Polar residues" evidence="1">
    <location>
        <begin position="206"/>
        <end position="226"/>
    </location>
</feature>
<dbReference type="EMBL" id="ML170385">
    <property type="protein sequence ID" value="TDL14132.1"/>
    <property type="molecule type" value="Genomic_DNA"/>
</dbReference>
<organism evidence="2 3">
    <name type="scientific">Rickenella mellea</name>
    <dbReference type="NCBI Taxonomy" id="50990"/>
    <lineage>
        <taxon>Eukaryota</taxon>
        <taxon>Fungi</taxon>
        <taxon>Dikarya</taxon>
        <taxon>Basidiomycota</taxon>
        <taxon>Agaricomycotina</taxon>
        <taxon>Agaricomycetes</taxon>
        <taxon>Hymenochaetales</taxon>
        <taxon>Rickenellaceae</taxon>
        <taxon>Rickenella</taxon>
    </lineage>
</organism>
<feature type="compositionally biased region" description="Low complexity" evidence="1">
    <location>
        <begin position="659"/>
        <end position="676"/>
    </location>
</feature>
<feature type="compositionally biased region" description="Polar residues" evidence="1">
    <location>
        <begin position="692"/>
        <end position="708"/>
    </location>
</feature>
<feature type="region of interest" description="Disordered" evidence="1">
    <location>
        <begin position="692"/>
        <end position="823"/>
    </location>
</feature>
<evidence type="ECO:0000313" key="3">
    <source>
        <dbReference type="Proteomes" id="UP000294933"/>
    </source>
</evidence>
<feature type="compositionally biased region" description="Basic and acidic residues" evidence="1">
    <location>
        <begin position="543"/>
        <end position="554"/>
    </location>
</feature>
<feature type="compositionally biased region" description="Low complexity" evidence="1">
    <location>
        <begin position="730"/>
        <end position="741"/>
    </location>
</feature>
<keyword evidence="3" id="KW-1185">Reference proteome</keyword>
<sequence length="880" mass="93204">MAPPSDVPPYILPDDDARRLSSIRQMLLDAGKHQLMELAMEPEAELKRKIALIPPNDINGRKKLFDEFMGKMQDLARLSEEDVKARFAEEREWSRSLSVGLGNANAGPSRQPRSSVDDGMADLYEALGNMPFLNGDNEDDEDSDGGSSTEGEEDDRWQKQHTQPNTSRRRSGTVGPPLPDSRAAEQRSKSATVSPRPPARPELIATSFSAASHGSANSNVANSAKIQQHQQQQVEPPELSPRRRAQSTSSTRDEFKMFASIAGHHRQPSGGSNTSGVSPFTPTSANMNAATGDHNKHTIWVPPKPAHMQTAPNSSSTKSKHSATAASSAAPSRPTSHASQMSAANSTSSNVSNASNASHSSNISGTGSRSQSQNPQSSATKKSGRARSEDPSERKPEKMNISTSTHSTTGSRQHKKQATDPAPTSTTPASSSTTSPASAASATPTATIPITTNPKTISRDTSQAPSADHSASSVQTSLTLSHAHAQVQAQNEPTPSPPAQASTPTPASQARGSHHPIPQHTPLPTPSQMPAQGLFWTPSSSAADEKDKDRDRRGVRSASSSRSSSAAPKHRATVEDVDDDGDGDDGQAIVETMLSGMWMPPDDTKSKSNGHSAASTPATRSHSNSSASSNAFGFGFTPFSNTTPATSGMSSPPPLPHRSVSNHSHNASYANASSNTHGTAHAAFTALGGFDQSTLRAPSAPRAQQPSLEATFGIGRTVSGSSTNSEKSNVSGVSSSSSGSVSSGGFGGFSSWADLGEKEKEREKKEESNNEATSSSHARWVPGPEKEKEKERAARPLRRTGPSSTMSSTSSNPSASAPADVEIPATQDQFYAMSDVAKTERLRVRRGELKNRAEVVAHYERKMFALMREFAEALNRVEDP</sequence>
<feature type="compositionally biased region" description="Low complexity" evidence="1">
    <location>
        <begin position="623"/>
        <end position="636"/>
    </location>
</feature>
<protein>
    <submittedName>
        <fullName evidence="2">Uncharacterized protein</fullName>
    </submittedName>
</protein>
<feature type="compositionally biased region" description="Basic and acidic residues" evidence="1">
    <location>
        <begin position="784"/>
        <end position="794"/>
    </location>
</feature>
<feature type="compositionally biased region" description="Low complexity" evidence="1">
    <location>
        <begin position="556"/>
        <end position="567"/>
    </location>
</feature>
<dbReference type="STRING" id="50990.A0A4Y7PH30"/>
<feature type="compositionally biased region" description="Polar residues" evidence="1">
    <location>
        <begin position="607"/>
        <end position="622"/>
    </location>
</feature>
<feature type="compositionally biased region" description="Polar residues" evidence="1">
    <location>
        <begin position="365"/>
        <end position="381"/>
    </location>
</feature>
<feature type="compositionally biased region" description="Polar residues" evidence="1">
    <location>
        <begin position="459"/>
        <end position="480"/>
    </location>
</feature>
<gene>
    <name evidence="2" type="ORF">BD410DRAFT_846315</name>
</gene>
<evidence type="ECO:0000256" key="1">
    <source>
        <dbReference type="SAM" id="MobiDB-lite"/>
    </source>
</evidence>
<proteinExistence type="predicted"/>
<dbReference type="AlphaFoldDB" id="A0A4Y7PH30"/>
<feature type="compositionally biased region" description="Low complexity" evidence="1">
    <location>
        <begin position="419"/>
        <end position="456"/>
    </location>
</feature>
<feature type="compositionally biased region" description="Acidic residues" evidence="1">
    <location>
        <begin position="575"/>
        <end position="585"/>
    </location>
</feature>
<feature type="compositionally biased region" description="Basic and acidic residues" evidence="1">
    <location>
        <begin position="386"/>
        <end position="398"/>
    </location>
</feature>
<evidence type="ECO:0000313" key="2">
    <source>
        <dbReference type="EMBL" id="TDL14132.1"/>
    </source>
</evidence>
<dbReference type="Proteomes" id="UP000294933">
    <property type="component" value="Unassembled WGS sequence"/>
</dbReference>
<feature type="region of interest" description="Disordered" evidence="1">
    <location>
        <begin position="89"/>
        <end position="676"/>
    </location>
</feature>
<feature type="compositionally biased region" description="Polar residues" evidence="1">
    <location>
        <begin position="638"/>
        <end position="650"/>
    </location>
</feature>
<dbReference type="VEuPathDB" id="FungiDB:BD410DRAFT_846315"/>
<accession>A0A4Y7PH30</accession>
<feature type="compositionally biased region" description="Low complexity" evidence="1">
    <location>
        <begin position="499"/>
        <end position="510"/>
    </location>
</feature>
<dbReference type="OrthoDB" id="3271167at2759"/>
<feature type="compositionally biased region" description="Basic and acidic residues" evidence="1">
    <location>
        <begin position="755"/>
        <end position="768"/>
    </location>
</feature>
<feature type="compositionally biased region" description="Low complexity" evidence="1">
    <location>
        <begin position="800"/>
        <end position="819"/>
    </location>
</feature>
<reference evidence="2 3" key="1">
    <citation type="submission" date="2018-06" db="EMBL/GenBank/DDBJ databases">
        <title>A transcriptomic atlas of mushroom development highlights an independent origin of complex multicellularity.</title>
        <authorList>
            <consortium name="DOE Joint Genome Institute"/>
            <person name="Krizsan K."/>
            <person name="Almasi E."/>
            <person name="Merenyi Z."/>
            <person name="Sahu N."/>
            <person name="Viragh M."/>
            <person name="Koszo T."/>
            <person name="Mondo S."/>
            <person name="Kiss B."/>
            <person name="Balint B."/>
            <person name="Kues U."/>
            <person name="Barry K."/>
            <person name="Hegedus J.C."/>
            <person name="Henrissat B."/>
            <person name="Johnson J."/>
            <person name="Lipzen A."/>
            <person name="Ohm R."/>
            <person name="Nagy I."/>
            <person name="Pangilinan J."/>
            <person name="Yan J."/>
            <person name="Xiong Y."/>
            <person name="Grigoriev I.V."/>
            <person name="Hibbett D.S."/>
            <person name="Nagy L.G."/>
        </authorList>
    </citation>
    <scope>NUCLEOTIDE SEQUENCE [LARGE SCALE GENOMIC DNA]</scope>
    <source>
        <strain evidence="2 3">SZMC22713</strain>
    </source>
</reference>
<feature type="compositionally biased region" description="Polar residues" evidence="1">
    <location>
        <begin position="718"/>
        <end position="729"/>
    </location>
</feature>
<feature type="compositionally biased region" description="Polar residues" evidence="1">
    <location>
        <begin position="269"/>
        <end position="289"/>
    </location>
</feature>